<accession>A0ABP7SFL0</accession>
<keyword evidence="3" id="KW-1185">Reference proteome</keyword>
<dbReference type="Proteomes" id="UP001500567">
    <property type="component" value="Unassembled WGS sequence"/>
</dbReference>
<evidence type="ECO:0000313" key="2">
    <source>
        <dbReference type="EMBL" id="GAA4011076.1"/>
    </source>
</evidence>
<proteinExistence type="predicted"/>
<gene>
    <name evidence="2" type="ORF">GCM10022408_24230</name>
</gene>
<reference evidence="3" key="1">
    <citation type="journal article" date="2019" name="Int. J. Syst. Evol. Microbiol.">
        <title>The Global Catalogue of Microorganisms (GCM) 10K type strain sequencing project: providing services to taxonomists for standard genome sequencing and annotation.</title>
        <authorList>
            <consortium name="The Broad Institute Genomics Platform"/>
            <consortium name="The Broad Institute Genome Sequencing Center for Infectious Disease"/>
            <person name="Wu L."/>
            <person name="Ma J."/>
        </authorList>
    </citation>
    <scope>NUCLEOTIDE SEQUENCE [LARGE SCALE GENOMIC DNA]</scope>
    <source>
        <strain evidence="3">JCM 17224</strain>
    </source>
</reference>
<name>A0ABP7SFL0_9BACT</name>
<dbReference type="InterPro" id="IPR036291">
    <property type="entry name" value="NAD(P)-bd_dom_sf"/>
</dbReference>
<feature type="region of interest" description="Disordered" evidence="1">
    <location>
        <begin position="57"/>
        <end position="98"/>
    </location>
</feature>
<sequence length="124" mass="13006">MGGNWVGESGYWVCEGSLSRRAALRGGTRPDQTDHRYSQLSPAFLLIPALATTLIPGKTPARRPDFTAAARGAPPPPEQYMAGNPARGRSGEPDDIGGVVASLGSDAARWVNARRLVASGGYSL</sequence>
<dbReference type="SUPFAM" id="SSF51735">
    <property type="entry name" value="NAD(P)-binding Rossmann-fold domains"/>
    <property type="match status" value="1"/>
</dbReference>
<evidence type="ECO:0000313" key="3">
    <source>
        <dbReference type="Proteomes" id="UP001500567"/>
    </source>
</evidence>
<evidence type="ECO:0000256" key="1">
    <source>
        <dbReference type="SAM" id="MobiDB-lite"/>
    </source>
</evidence>
<comment type="caution">
    <text evidence="2">The sequence shown here is derived from an EMBL/GenBank/DDBJ whole genome shotgun (WGS) entry which is preliminary data.</text>
</comment>
<dbReference type="Gene3D" id="3.40.50.720">
    <property type="entry name" value="NAD(P)-binding Rossmann-like Domain"/>
    <property type="match status" value="1"/>
</dbReference>
<organism evidence="2 3">
    <name type="scientific">Hymenobacter fastidiosus</name>
    <dbReference type="NCBI Taxonomy" id="486264"/>
    <lineage>
        <taxon>Bacteria</taxon>
        <taxon>Pseudomonadati</taxon>
        <taxon>Bacteroidota</taxon>
        <taxon>Cytophagia</taxon>
        <taxon>Cytophagales</taxon>
        <taxon>Hymenobacteraceae</taxon>
        <taxon>Hymenobacter</taxon>
    </lineage>
</organism>
<dbReference type="EMBL" id="BAABDJ010000027">
    <property type="protein sequence ID" value="GAA4011076.1"/>
    <property type="molecule type" value="Genomic_DNA"/>
</dbReference>
<protein>
    <submittedName>
        <fullName evidence="2">Uncharacterized protein</fullName>
    </submittedName>
</protein>